<protein>
    <recommendedName>
        <fullName evidence="3">Wiskott-Aldrich syndrome protein family member</fullName>
    </recommendedName>
</protein>
<evidence type="ECO:0000313" key="2">
    <source>
        <dbReference type="Proteomes" id="UP000410492"/>
    </source>
</evidence>
<proteinExistence type="predicted"/>
<dbReference type="EMBL" id="CAACVG010009383">
    <property type="protein sequence ID" value="VEN53083.1"/>
    <property type="molecule type" value="Genomic_DNA"/>
</dbReference>
<keyword evidence="2" id="KW-1185">Reference proteome</keyword>
<sequence>MPFAQRFVEPRLAGRVRLFDEAGRPRVNDGELEAVTNGTLCNALRQLASLVAAADGIFDELADELKRVHGRSQQVRVRIEVLAGKVDQFDPKAVSV</sequence>
<dbReference type="AlphaFoldDB" id="A0A653CZD7"/>
<organism evidence="1 2">
    <name type="scientific">Callosobruchus maculatus</name>
    <name type="common">Southern cowpea weevil</name>
    <name type="synonym">Pulse bruchid</name>
    <dbReference type="NCBI Taxonomy" id="64391"/>
    <lineage>
        <taxon>Eukaryota</taxon>
        <taxon>Metazoa</taxon>
        <taxon>Ecdysozoa</taxon>
        <taxon>Arthropoda</taxon>
        <taxon>Hexapoda</taxon>
        <taxon>Insecta</taxon>
        <taxon>Pterygota</taxon>
        <taxon>Neoptera</taxon>
        <taxon>Endopterygota</taxon>
        <taxon>Coleoptera</taxon>
        <taxon>Polyphaga</taxon>
        <taxon>Cucujiformia</taxon>
        <taxon>Chrysomeloidea</taxon>
        <taxon>Chrysomelidae</taxon>
        <taxon>Bruchinae</taxon>
        <taxon>Bruchini</taxon>
        <taxon>Callosobruchus</taxon>
    </lineage>
</organism>
<dbReference type="Gene3D" id="1.20.5.340">
    <property type="match status" value="1"/>
</dbReference>
<feature type="non-terminal residue" evidence="1">
    <location>
        <position position="96"/>
    </location>
</feature>
<evidence type="ECO:0000313" key="1">
    <source>
        <dbReference type="EMBL" id="VEN53083.1"/>
    </source>
</evidence>
<gene>
    <name evidence="1" type="ORF">CALMAC_LOCUS13007</name>
</gene>
<name>A0A653CZD7_CALMS</name>
<evidence type="ECO:0008006" key="3">
    <source>
        <dbReference type="Google" id="ProtNLM"/>
    </source>
</evidence>
<reference evidence="1 2" key="1">
    <citation type="submission" date="2019-01" db="EMBL/GenBank/DDBJ databases">
        <authorList>
            <person name="Sayadi A."/>
        </authorList>
    </citation>
    <scope>NUCLEOTIDE SEQUENCE [LARGE SCALE GENOMIC DNA]</scope>
</reference>
<accession>A0A653CZD7</accession>
<dbReference type="OrthoDB" id="6741510at2759"/>
<dbReference type="Proteomes" id="UP000410492">
    <property type="component" value="Unassembled WGS sequence"/>
</dbReference>